<keyword evidence="2" id="KW-1185">Reference proteome</keyword>
<accession>A0ABP9VIE5</accession>
<comment type="caution">
    <text evidence="1">The sequence shown here is derived from an EMBL/GenBank/DDBJ whole genome shotgun (WGS) entry which is preliminary data.</text>
</comment>
<dbReference type="Proteomes" id="UP001458946">
    <property type="component" value="Unassembled WGS sequence"/>
</dbReference>
<dbReference type="EMBL" id="BAABRN010000156">
    <property type="protein sequence ID" value="GAA5504536.1"/>
    <property type="molecule type" value="Genomic_DNA"/>
</dbReference>
<evidence type="ECO:0000313" key="1">
    <source>
        <dbReference type="EMBL" id="GAA5504536.1"/>
    </source>
</evidence>
<dbReference type="Gene3D" id="3.20.20.150">
    <property type="entry name" value="Divalent-metal-dependent TIM barrel enzymes"/>
    <property type="match status" value="1"/>
</dbReference>
<sequence length="154" mass="17484">MEGIPGALPNVPFYANRPKPRLNSDPDFIREALVESGSAFLLDLAHARVAAHHRQEDINEYLSDLPLELVKEIHISGPRMEEAGLMDRHLTLQDDDWNLLRWTLERTSSAEILTHEYLGLRPKTLQYADAHGPAPLLSEIRKMDALRCQILEGQ</sequence>
<protein>
    <submittedName>
        <fullName evidence="1">Uncharacterized protein</fullName>
    </submittedName>
</protein>
<evidence type="ECO:0000313" key="2">
    <source>
        <dbReference type="Proteomes" id="UP001458946"/>
    </source>
</evidence>
<proteinExistence type="predicted"/>
<dbReference type="InterPro" id="IPR007801">
    <property type="entry name" value="MbnB/TglH/ChrH"/>
</dbReference>
<name>A0ABP9VIE5_9DEIO</name>
<dbReference type="Pfam" id="PF05114">
    <property type="entry name" value="MbnB_TglH_ChrH"/>
    <property type="match status" value="1"/>
</dbReference>
<organism evidence="1 2">
    <name type="scientific">Deinococcus xinjiangensis</name>
    <dbReference type="NCBI Taxonomy" id="457454"/>
    <lineage>
        <taxon>Bacteria</taxon>
        <taxon>Thermotogati</taxon>
        <taxon>Deinococcota</taxon>
        <taxon>Deinococci</taxon>
        <taxon>Deinococcales</taxon>
        <taxon>Deinococcaceae</taxon>
        <taxon>Deinococcus</taxon>
    </lineage>
</organism>
<gene>
    <name evidence="1" type="ORF">Dxin01_04312</name>
</gene>
<reference evidence="1 2" key="1">
    <citation type="submission" date="2024-02" db="EMBL/GenBank/DDBJ databases">
        <title>Deinococcus xinjiangensis NBRC 107630.</title>
        <authorList>
            <person name="Ichikawa N."/>
            <person name="Katano-Makiyama Y."/>
            <person name="Hidaka K."/>
        </authorList>
    </citation>
    <scope>NUCLEOTIDE SEQUENCE [LARGE SCALE GENOMIC DNA]</scope>
    <source>
        <strain evidence="1 2">NBRC 107630</strain>
    </source>
</reference>